<evidence type="ECO:0000313" key="2">
    <source>
        <dbReference type="Proteomes" id="UP001164250"/>
    </source>
</evidence>
<evidence type="ECO:0000313" key="1">
    <source>
        <dbReference type="EMBL" id="KAJ0096626.1"/>
    </source>
</evidence>
<dbReference type="EMBL" id="CM047901">
    <property type="protein sequence ID" value="KAJ0096626.1"/>
    <property type="molecule type" value="Genomic_DNA"/>
</dbReference>
<gene>
    <name evidence="1" type="ORF">Patl1_27688</name>
</gene>
<proteinExistence type="predicted"/>
<sequence>MTTPLSSKPIPELILGVTSDEEPEILIVTQPGFTPPGISTGDAKGA</sequence>
<comment type="caution">
    <text evidence="1">The sequence shown here is derived from an EMBL/GenBank/DDBJ whole genome shotgun (WGS) entry which is preliminary data.</text>
</comment>
<name>A0ACC1BCC9_9ROSI</name>
<dbReference type="Proteomes" id="UP001164250">
    <property type="component" value="Chromosome 5"/>
</dbReference>
<organism evidence="1 2">
    <name type="scientific">Pistacia atlantica</name>
    <dbReference type="NCBI Taxonomy" id="434234"/>
    <lineage>
        <taxon>Eukaryota</taxon>
        <taxon>Viridiplantae</taxon>
        <taxon>Streptophyta</taxon>
        <taxon>Embryophyta</taxon>
        <taxon>Tracheophyta</taxon>
        <taxon>Spermatophyta</taxon>
        <taxon>Magnoliopsida</taxon>
        <taxon>eudicotyledons</taxon>
        <taxon>Gunneridae</taxon>
        <taxon>Pentapetalae</taxon>
        <taxon>rosids</taxon>
        <taxon>malvids</taxon>
        <taxon>Sapindales</taxon>
        <taxon>Anacardiaceae</taxon>
        <taxon>Pistacia</taxon>
    </lineage>
</organism>
<keyword evidence="2" id="KW-1185">Reference proteome</keyword>
<reference evidence="2" key="1">
    <citation type="journal article" date="2023" name="G3 (Bethesda)">
        <title>Genome assembly and association tests identify interacting loci associated with vigor, precocity, and sex in interspecific pistachio rootstocks.</title>
        <authorList>
            <person name="Palmer W."/>
            <person name="Jacygrad E."/>
            <person name="Sagayaradj S."/>
            <person name="Cavanaugh K."/>
            <person name="Han R."/>
            <person name="Bertier L."/>
            <person name="Beede B."/>
            <person name="Kafkas S."/>
            <person name="Golino D."/>
            <person name="Preece J."/>
            <person name="Michelmore R."/>
        </authorList>
    </citation>
    <scope>NUCLEOTIDE SEQUENCE [LARGE SCALE GENOMIC DNA]</scope>
</reference>
<accession>A0ACC1BCC9</accession>
<protein>
    <submittedName>
        <fullName evidence="1">Uncharacterized protein</fullName>
    </submittedName>
</protein>